<dbReference type="EMBL" id="AJWK01014647">
    <property type="status" value="NOT_ANNOTATED_CDS"/>
    <property type="molecule type" value="Genomic_DNA"/>
</dbReference>
<feature type="compositionally biased region" description="Polar residues" evidence="2">
    <location>
        <begin position="167"/>
        <end position="179"/>
    </location>
</feature>
<keyword evidence="1" id="KW-0863">Zinc-finger</keyword>
<reference evidence="4" key="1">
    <citation type="submission" date="2020-05" db="UniProtKB">
        <authorList>
            <consortium name="EnsemblMetazoa"/>
        </authorList>
    </citation>
    <scope>IDENTIFICATION</scope>
    <source>
        <strain evidence="4">Jacobina</strain>
    </source>
</reference>
<accession>A0A1B0CJH6</accession>
<evidence type="ECO:0000259" key="3">
    <source>
        <dbReference type="PROSITE" id="PS50157"/>
    </source>
</evidence>
<dbReference type="Gene3D" id="3.30.160.60">
    <property type="entry name" value="Classic Zinc Finger"/>
    <property type="match status" value="1"/>
</dbReference>
<evidence type="ECO:0000313" key="5">
    <source>
        <dbReference type="Proteomes" id="UP000092461"/>
    </source>
</evidence>
<dbReference type="Proteomes" id="UP000092461">
    <property type="component" value="Unassembled WGS sequence"/>
</dbReference>
<evidence type="ECO:0000256" key="2">
    <source>
        <dbReference type="SAM" id="MobiDB-lite"/>
    </source>
</evidence>
<dbReference type="InterPro" id="IPR036236">
    <property type="entry name" value="Znf_C2H2_sf"/>
</dbReference>
<feature type="domain" description="C2H2-type" evidence="3">
    <location>
        <begin position="94"/>
        <end position="121"/>
    </location>
</feature>
<dbReference type="VEuPathDB" id="VectorBase:LLONM1_009847"/>
<name>A0A1B0CJH6_LUTLO</name>
<sequence>MECYPWKEEEELYEEVVVQVIPEDEIIEYVGDSVNVDEELEASEIILEDPPVNDLPEVQEVDVVTVDFSSTGGKTKGRRPKGILDEDHNLVHETMCPYCIIWFQDEDVLMEHMKNHVGPRDQWCHFCHKLFAISYLRKHMKVHFIKRYYLSDKTDEKQKKPRRGGTQKAQGAHGNQSLRSARMPRKAKEITQEGQKDSNKTANSPNPSLWNTPLFIDCNNLPSN</sequence>
<proteinExistence type="predicted"/>
<feature type="region of interest" description="Disordered" evidence="2">
    <location>
        <begin position="155"/>
        <end position="224"/>
    </location>
</feature>
<keyword evidence="1" id="KW-0479">Metal-binding</keyword>
<dbReference type="VEuPathDB" id="VectorBase:LLOJ004678"/>
<protein>
    <recommendedName>
        <fullName evidence="3">C2H2-type domain-containing protein</fullName>
    </recommendedName>
</protein>
<dbReference type="AlphaFoldDB" id="A0A1B0CJH6"/>
<dbReference type="PROSITE" id="PS50157">
    <property type="entry name" value="ZINC_FINGER_C2H2_2"/>
    <property type="match status" value="1"/>
</dbReference>
<keyword evidence="5" id="KW-1185">Reference proteome</keyword>
<evidence type="ECO:0000313" key="4">
    <source>
        <dbReference type="EnsemblMetazoa" id="LLOJ004678-PA"/>
    </source>
</evidence>
<dbReference type="EnsemblMetazoa" id="LLOJ004678-RA">
    <property type="protein sequence ID" value="LLOJ004678-PA"/>
    <property type="gene ID" value="LLOJ004678"/>
</dbReference>
<feature type="compositionally biased region" description="Basic and acidic residues" evidence="2">
    <location>
        <begin position="186"/>
        <end position="199"/>
    </location>
</feature>
<feature type="compositionally biased region" description="Polar residues" evidence="2">
    <location>
        <begin position="200"/>
        <end position="211"/>
    </location>
</feature>
<organism evidence="4 5">
    <name type="scientific">Lutzomyia longipalpis</name>
    <name type="common">Sand fly</name>
    <dbReference type="NCBI Taxonomy" id="7200"/>
    <lineage>
        <taxon>Eukaryota</taxon>
        <taxon>Metazoa</taxon>
        <taxon>Ecdysozoa</taxon>
        <taxon>Arthropoda</taxon>
        <taxon>Hexapoda</taxon>
        <taxon>Insecta</taxon>
        <taxon>Pterygota</taxon>
        <taxon>Neoptera</taxon>
        <taxon>Endopterygota</taxon>
        <taxon>Diptera</taxon>
        <taxon>Nematocera</taxon>
        <taxon>Psychodoidea</taxon>
        <taxon>Psychodidae</taxon>
        <taxon>Lutzomyia</taxon>
        <taxon>Lutzomyia</taxon>
    </lineage>
</organism>
<dbReference type="InterPro" id="IPR013087">
    <property type="entry name" value="Znf_C2H2_type"/>
</dbReference>
<dbReference type="PROSITE" id="PS00028">
    <property type="entry name" value="ZINC_FINGER_C2H2_1"/>
    <property type="match status" value="1"/>
</dbReference>
<dbReference type="GO" id="GO:0008270">
    <property type="term" value="F:zinc ion binding"/>
    <property type="evidence" value="ECO:0007669"/>
    <property type="project" value="UniProtKB-KW"/>
</dbReference>
<evidence type="ECO:0000256" key="1">
    <source>
        <dbReference type="PROSITE-ProRule" id="PRU00042"/>
    </source>
</evidence>
<dbReference type="SUPFAM" id="SSF57667">
    <property type="entry name" value="beta-beta-alpha zinc fingers"/>
    <property type="match status" value="1"/>
</dbReference>
<keyword evidence="1" id="KW-0862">Zinc</keyword>